<accession>H1YZ47</accession>
<feature type="transmembrane region" description="Helical" evidence="1">
    <location>
        <begin position="348"/>
        <end position="365"/>
    </location>
</feature>
<dbReference type="OrthoDB" id="116923at2157"/>
<name>H1YZ47_9EURY</name>
<dbReference type="EMBL" id="CM001436">
    <property type="protein sequence ID" value="EHQ34276.1"/>
    <property type="molecule type" value="Genomic_DNA"/>
</dbReference>
<protein>
    <submittedName>
        <fullName evidence="2">Uncharacterized protein</fullName>
    </submittedName>
</protein>
<keyword evidence="1" id="KW-0812">Transmembrane</keyword>
<dbReference type="InParanoid" id="H1YZ47"/>
<dbReference type="AlphaFoldDB" id="H1YZ47"/>
<keyword evidence="3" id="KW-1185">Reference proteome</keyword>
<evidence type="ECO:0000313" key="2">
    <source>
        <dbReference type="EMBL" id="EHQ34276.1"/>
    </source>
</evidence>
<dbReference type="Proteomes" id="UP000005741">
    <property type="component" value="Chromosome"/>
</dbReference>
<evidence type="ECO:0000313" key="3">
    <source>
        <dbReference type="Proteomes" id="UP000005741"/>
    </source>
</evidence>
<keyword evidence="1" id="KW-0472">Membrane</keyword>
<evidence type="ECO:0000256" key="1">
    <source>
        <dbReference type="SAM" id="Phobius"/>
    </source>
</evidence>
<dbReference type="HOGENOM" id="CLU_759933_0_0_2"/>
<dbReference type="STRING" id="937775.Metlim_0123"/>
<proteinExistence type="predicted"/>
<organism evidence="2 3">
    <name type="scientific">Methanoplanus limicola DSM 2279</name>
    <dbReference type="NCBI Taxonomy" id="937775"/>
    <lineage>
        <taxon>Archaea</taxon>
        <taxon>Methanobacteriati</taxon>
        <taxon>Methanobacteriota</taxon>
        <taxon>Stenosarchaea group</taxon>
        <taxon>Methanomicrobia</taxon>
        <taxon>Methanomicrobiales</taxon>
        <taxon>Methanomicrobiaceae</taxon>
        <taxon>Methanoplanus</taxon>
    </lineage>
</organism>
<reference evidence="2 3" key="1">
    <citation type="submission" date="2011-10" db="EMBL/GenBank/DDBJ databases">
        <title>The Improved High-Quality Draft genome of Methanoplanus limicola DSM 2279.</title>
        <authorList>
            <consortium name="US DOE Joint Genome Institute (JGI-PGF)"/>
            <person name="Lucas S."/>
            <person name="Copeland A."/>
            <person name="Lapidus A."/>
            <person name="Glavina del Rio T."/>
            <person name="Dalin E."/>
            <person name="Tice H."/>
            <person name="Bruce D."/>
            <person name="Goodwin L."/>
            <person name="Pitluck S."/>
            <person name="Peters L."/>
            <person name="Mikhailova N."/>
            <person name="Lu M."/>
            <person name="Kyrpides N."/>
            <person name="Mavromatis K."/>
            <person name="Ivanova N."/>
            <person name="Markowitz V."/>
            <person name="Cheng J.-F."/>
            <person name="Hugenholtz P."/>
            <person name="Woyke T."/>
            <person name="Wu D."/>
            <person name="Wirth R."/>
            <person name="Brambilla E.-M."/>
            <person name="Klenk H.-P."/>
            <person name="Eisen J.A."/>
        </authorList>
    </citation>
    <scope>NUCLEOTIDE SEQUENCE [LARGE SCALE GENOMIC DNA]</scope>
    <source>
        <strain evidence="2 3">DSM 2279</strain>
    </source>
</reference>
<keyword evidence="1" id="KW-1133">Transmembrane helix</keyword>
<gene>
    <name evidence="2" type="ORF">Metlim_0123</name>
</gene>
<dbReference type="RefSeq" id="WP_004075856.1">
    <property type="nucleotide sequence ID" value="NZ_CM001436.1"/>
</dbReference>
<sequence length="368" mass="39600">MKKICWILLIAAAAICTGSAYVMNYDMPATVYEGDMIIAEGTGTLPAGTTMELVLYSNINSIVEVDRQSFVVQEGGGWSVSFDTTGLKPGQYKLEVPKGYKENLGGSSDITKIFSIVDRSGEIFLTSPAEQKFNGILEVTGRSTTRGDRGIEIMAKNDEGTVFPREWVSTDSAGSFSVKIPVYKEGTYQVYFYDPKGVIRHTDYYLIPSSPTVQPTVPGSTAKPSTTIKPLSAEAFASVSSPAYFKAETATGELHVYTSEGKDWILCYNDGKGASVTINNHQSTTAEEFTIPVSGKTVYIRVCPASESESGYVKINAEGASSLTVSADASEYFDDLSKAEATQSGPETIIGTLTAVILSIIAVSLRRR</sequence>